<dbReference type="OrthoDB" id="4349954at2759"/>
<dbReference type="Gene3D" id="3.40.980.10">
    <property type="entry name" value="MoaB/Mog-like domain"/>
    <property type="match status" value="1"/>
</dbReference>
<dbReference type="Gene3D" id="3.90.105.10">
    <property type="entry name" value="Molybdopterin biosynthesis moea protein, domain 2"/>
    <property type="match status" value="1"/>
</dbReference>
<accession>A0A9P5PE82</accession>
<keyword evidence="2" id="KW-1185">Reference proteome</keyword>
<name>A0A9P5PE82_9AGAR</name>
<evidence type="ECO:0000313" key="2">
    <source>
        <dbReference type="Proteomes" id="UP000772434"/>
    </source>
</evidence>
<dbReference type="Proteomes" id="UP000772434">
    <property type="component" value="Unassembled WGS sequence"/>
</dbReference>
<sequence>MAETSIPVIATTNAIIDGLILLQAFRKSQNKPSQHTSTTQTRRLSHTFKAKSRMWHSSGHMHENLLSTLPPSGPFSILPNPLHKPSRKKIPLASPIYPHVSLKRSSLNADDDIIVGLDLDSAYVRPWDLALYTDTTINNKEGTGIVTEKEEGIYTTALKAIVTIIMKVMKIINKRISHVPIITVLVTASLRGHTLVEDIYVSATTPPMKTTSWTGIRGYESPKIIQNPGSDVHQGDLVMRKGDRITSSGKNVSVFKKLLVALLSTGNKIQDLMGQLHPNHYLASTSPTSIHTHLQPIPIPIQIQILVSGLSQLHIVKSAAAQFLHHEMTKQAGLESDNEISIDESRPGNGEWGVRGGACWIQ</sequence>
<evidence type="ECO:0000313" key="1">
    <source>
        <dbReference type="EMBL" id="KAF9061092.1"/>
    </source>
</evidence>
<dbReference type="AlphaFoldDB" id="A0A9P5PE82"/>
<organism evidence="1 2">
    <name type="scientific">Rhodocollybia butyracea</name>
    <dbReference type="NCBI Taxonomy" id="206335"/>
    <lineage>
        <taxon>Eukaryota</taxon>
        <taxon>Fungi</taxon>
        <taxon>Dikarya</taxon>
        <taxon>Basidiomycota</taxon>
        <taxon>Agaricomycotina</taxon>
        <taxon>Agaricomycetes</taxon>
        <taxon>Agaricomycetidae</taxon>
        <taxon>Agaricales</taxon>
        <taxon>Marasmiineae</taxon>
        <taxon>Omphalotaceae</taxon>
        <taxon>Rhodocollybia</taxon>
    </lineage>
</organism>
<comment type="caution">
    <text evidence="1">The sequence shown here is derived from an EMBL/GenBank/DDBJ whole genome shotgun (WGS) entry which is preliminary data.</text>
</comment>
<reference evidence="1" key="1">
    <citation type="submission" date="2020-11" db="EMBL/GenBank/DDBJ databases">
        <authorList>
            <consortium name="DOE Joint Genome Institute"/>
            <person name="Ahrendt S."/>
            <person name="Riley R."/>
            <person name="Andreopoulos W."/>
            <person name="Labutti K."/>
            <person name="Pangilinan J."/>
            <person name="Ruiz-Duenas F.J."/>
            <person name="Barrasa J.M."/>
            <person name="Sanchez-Garcia M."/>
            <person name="Camarero S."/>
            <person name="Miyauchi S."/>
            <person name="Serrano A."/>
            <person name="Linde D."/>
            <person name="Babiker R."/>
            <person name="Drula E."/>
            <person name="Ayuso-Fernandez I."/>
            <person name="Pacheco R."/>
            <person name="Padilla G."/>
            <person name="Ferreira P."/>
            <person name="Barriuso J."/>
            <person name="Kellner H."/>
            <person name="Castanera R."/>
            <person name="Alfaro M."/>
            <person name="Ramirez L."/>
            <person name="Pisabarro A.G."/>
            <person name="Kuo A."/>
            <person name="Tritt A."/>
            <person name="Lipzen A."/>
            <person name="He G."/>
            <person name="Yan M."/>
            <person name="Ng V."/>
            <person name="Cullen D."/>
            <person name="Martin F."/>
            <person name="Rosso M.-N."/>
            <person name="Henrissat B."/>
            <person name="Hibbett D."/>
            <person name="Martinez A.T."/>
            <person name="Grigoriev I.V."/>
        </authorList>
    </citation>
    <scope>NUCLEOTIDE SEQUENCE</scope>
    <source>
        <strain evidence="1">AH 40177</strain>
    </source>
</reference>
<dbReference type="EMBL" id="JADNRY010000215">
    <property type="protein sequence ID" value="KAF9061092.1"/>
    <property type="molecule type" value="Genomic_DNA"/>
</dbReference>
<dbReference type="InterPro" id="IPR036425">
    <property type="entry name" value="MoaB/Mog-like_dom_sf"/>
</dbReference>
<proteinExistence type="predicted"/>
<gene>
    <name evidence="1" type="ORF">BDP27DRAFT_1369981</name>
</gene>
<dbReference type="Gene3D" id="2.170.190.11">
    <property type="entry name" value="Molybdopterin biosynthesis moea protein, domain 3"/>
    <property type="match status" value="1"/>
</dbReference>
<protein>
    <submittedName>
        <fullName evidence="1">Uncharacterized protein</fullName>
    </submittedName>
</protein>